<sequence>MAKIGTQKTVEIGGVEYTFQHPGTREYARIQDKTLNENGVPSMEKMADEVFKHVVVDPKVSFEYFDEHDGFDEVLKEAMTFLKSGK</sequence>
<evidence type="ECO:0000313" key="1">
    <source>
        <dbReference type="EMBL" id="KHD86425.1"/>
    </source>
</evidence>
<dbReference type="EMBL" id="JRUN01000006">
    <property type="protein sequence ID" value="KHD86425.1"/>
    <property type="molecule type" value="Genomic_DNA"/>
</dbReference>
<protein>
    <recommendedName>
        <fullName evidence="3">Phage protein</fullName>
    </recommendedName>
</protein>
<evidence type="ECO:0008006" key="3">
    <source>
        <dbReference type="Google" id="ProtNLM"/>
    </source>
</evidence>
<proteinExistence type="predicted"/>
<dbReference type="AlphaFoldDB" id="A0A0A6VDT6"/>
<dbReference type="OrthoDB" id="2627254at2"/>
<name>A0A0A6VDT6_9BACI</name>
<evidence type="ECO:0000313" key="2">
    <source>
        <dbReference type="Proteomes" id="UP000030588"/>
    </source>
</evidence>
<reference evidence="1 2" key="1">
    <citation type="submission" date="2014-10" db="EMBL/GenBank/DDBJ databases">
        <title>Draft genome of phytase producing Bacillus ginsengihumi strain M2.11.</title>
        <authorList>
            <person name="Toymentseva A."/>
            <person name="Boulygina E.A."/>
            <person name="Kazakov S.V."/>
            <person name="Kayumov I."/>
            <person name="Suleimanova A.D."/>
            <person name="Mardanova A.M."/>
            <person name="Maria S.N."/>
            <person name="Sergey M.Y."/>
            <person name="Sharipova M.R."/>
        </authorList>
    </citation>
    <scope>NUCLEOTIDE SEQUENCE [LARGE SCALE GENOMIC DNA]</scope>
    <source>
        <strain evidence="1 2">M2.11</strain>
    </source>
</reference>
<dbReference type="Proteomes" id="UP000030588">
    <property type="component" value="Unassembled WGS sequence"/>
</dbReference>
<organism evidence="1 2">
    <name type="scientific">Heyndrickxia ginsengihumi</name>
    <dbReference type="NCBI Taxonomy" id="363870"/>
    <lineage>
        <taxon>Bacteria</taxon>
        <taxon>Bacillati</taxon>
        <taxon>Bacillota</taxon>
        <taxon>Bacilli</taxon>
        <taxon>Bacillales</taxon>
        <taxon>Bacillaceae</taxon>
        <taxon>Heyndrickxia</taxon>
    </lineage>
</organism>
<accession>A0A0A6VDT6</accession>
<gene>
    <name evidence="1" type="ORF">NG54_03410</name>
</gene>
<dbReference type="STRING" id="363870.NG54_03410"/>
<comment type="caution">
    <text evidence="1">The sequence shown here is derived from an EMBL/GenBank/DDBJ whole genome shotgun (WGS) entry which is preliminary data.</text>
</comment>